<dbReference type="SUPFAM" id="SSF54427">
    <property type="entry name" value="NTF2-like"/>
    <property type="match status" value="1"/>
</dbReference>
<reference evidence="2" key="1">
    <citation type="submission" date="2022-01" db="EMBL/GenBank/DDBJ databases">
        <authorList>
            <person name="Jo J.-H."/>
            <person name="Im W.-T."/>
        </authorList>
    </citation>
    <scope>NUCLEOTIDE SEQUENCE</scope>
    <source>
        <strain evidence="2">I2-34</strain>
    </source>
</reference>
<comment type="caution">
    <text evidence="2">The sequence shown here is derived from an EMBL/GenBank/DDBJ whole genome shotgun (WGS) entry which is preliminary data.</text>
</comment>
<dbReference type="Proteomes" id="UP001165368">
    <property type="component" value="Unassembled WGS sequence"/>
</dbReference>
<feature type="domain" description="SnoaL-like" evidence="1">
    <location>
        <begin position="11"/>
        <end position="129"/>
    </location>
</feature>
<gene>
    <name evidence="2" type="ORF">LVY72_22810</name>
</gene>
<dbReference type="Pfam" id="PF13577">
    <property type="entry name" value="SnoaL_4"/>
    <property type="match status" value="1"/>
</dbReference>
<accession>A0ABS9LDX6</accession>
<organism evidence="2 3">
    <name type="scientific">Arthrobacter hankyongi</name>
    <dbReference type="NCBI Taxonomy" id="2904801"/>
    <lineage>
        <taxon>Bacteria</taxon>
        <taxon>Bacillati</taxon>
        <taxon>Actinomycetota</taxon>
        <taxon>Actinomycetes</taxon>
        <taxon>Micrococcales</taxon>
        <taxon>Micrococcaceae</taxon>
        <taxon>Arthrobacter</taxon>
    </lineage>
</organism>
<dbReference type="Gene3D" id="3.10.450.50">
    <property type="match status" value="1"/>
</dbReference>
<dbReference type="RefSeq" id="WP_237827029.1">
    <property type="nucleotide sequence ID" value="NZ_JAKLTQ010000030.1"/>
</dbReference>
<evidence type="ECO:0000313" key="2">
    <source>
        <dbReference type="EMBL" id="MCG2624723.1"/>
    </source>
</evidence>
<evidence type="ECO:0000313" key="3">
    <source>
        <dbReference type="Proteomes" id="UP001165368"/>
    </source>
</evidence>
<sequence length="186" mass="21452">MSLTEAQLLKLWDEKSLHDNLMMYCRAADRMDIQGIKDTYWPDATDDHGGYIGTGHGWAEAVDGWRDRQYSSSHYVSNVLCEIDGNRAQRESAFICVSKMVDPGVTMFHGGRYRDLCEKRDGVWKVLVRTCVWDWSDVREMATDWRVSDVPEMSNWGLRFPDDPIYKDWSSSAPTPRPAHQDPVVM</sequence>
<dbReference type="InterPro" id="IPR037401">
    <property type="entry name" value="SnoaL-like"/>
</dbReference>
<dbReference type="EMBL" id="JAKLTQ010000030">
    <property type="protein sequence ID" value="MCG2624723.1"/>
    <property type="molecule type" value="Genomic_DNA"/>
</dbReference>
<dbReference type="InterPro" id="IPR032710">
    <property type="entry name" value="NTF2-like_dom_sf"/>
</dbReference>
<keyword evidence="3" id="KW-1185">Reference proteome</keyword>
<name>A0ABS9LDX6_9MICC</name>
<protein>
    <submittedName>
        <fullName evidence="2">Nuclear transport factor 2 family protein</fullName>
    </submittedName>
</protein>
<proteinExistence type="predicted"/>
<evidence type="ECO:0000259" key="1">
    <source>
        <dbReference type="Pfam" id="PF13577"/>
    </source>
</evidence>